<keyword evidence="2" id="KW-1185">Reference proteome</keyword>
<organism evidence="1 2">
    <name type="scientific">Chryseolinea lacunae</name>
    <dbReference type="NCBI Taxonomy" id="2801331"/>
    <lineage>
        <taxon>Bacteria</taxon>
        <taxon>Pseudomonadati</taxon>
        <taxon>Bacteroidota</taxon>
        <taxon>Cytophagia</taxon>
        <taxon>Cytophagales</taxon>
        <taxon>Fulvivirgaceae</taxon>
        <taxon>Chryseolinea</taxon>
    </lineage>
</organism>
<comment type="caution">
    <text evidence="1">The sequence shown here is derived from an EMBL/GenBank/DDBJ whole genome shotgun (WGS) entry which is preliminary data.</text>
</comment>
<reference evidence="1 2" key="1">
    <citation type="submission" date="2021-01" db="EMBL/GenBank/DDBJ databases">
        <title>Chryseolinea sp. Jin1 Genome sequencing and assembly.</title>
        <authorList>
            <person name="Kim I."/>
        </authorList>
    </citation>
    <scope>NUCLEOTIDE SEQUENCE [LARGE SCALE GENOMIC DNA]</scope>
    <source>
        <strain evidence="1 2">Jin1</strain>
    </source>
</reference>
<evidence type="ECO:0000313" key="2">
    <source>
        <dbReference type="Proteomes" id="UP000613030"/>
    </source>
</evidence>
<dbReference type="Proteomes" id="UP000613030">
    <property type="component" value="Unassembled WGS sequence"/>
</dbReference>
<dbReference type="PROSITE" id="PS51257">
    <property type="entry name" value="PROKAR_LIPOPROTEIN"/>
    <property type="match status" value="1"/>
</dbReference>
<sequence>MWGKRFGIVLTFVLAGCGLAKEEGSIQVSSYSYDFAVSPDNWEADFSDFPSGVDDSSFYELKFAYTNRPASVGGEKSYMLSGNNHSDDLFMFMKKKITSLAPNTDYTVVFDVELATNAVKGSYGVGGAPGEGVFLKAGASGMEPKKVIDGNTYAFNLDKGNQANAGVMSTVLGNIAAPEGTKDYVLITRTNASSNVAPFIARTNQDGEIWLFVGTDSGFEGITTVYYTKVSVVFSAVVK</sequence>
<accession>A0ABS1KRB4</accession>
<evidence type="ECO:0000313" key="1">
    <source>
        <dbReference type="EMBL" id="MBL0741733.1"/>
    </source>
</evidence>
<name>A0ABS1KRB4_9BACT</name>
<dbReference type="EMBL" id="JAERRB010000003">
    <property type="protein sequence ID" value="MBL0741733.1"/>
    <property type="molecule type" value="Genomic_DNA"/>
</dbReference>
<gene>
    <name evidence="1" type="ORF">JI741_10920</name>
</gene>
<evidence type="ECO:0008006" key="3">
    <source>
        <dbReference type="Google" id="ProtNLM"/>
    </source>
</evidence>
<proteinExistence type="predicted"/>
<dbReference type="RefSeq" id="WP_202009138.1">
    <property type="nucleotide sequence ID" value="NZ_JAERRB010000003.1"/>
</dbReference>
<protein>
    <recommendedName>
        <fullName evidence="3">Lipoprotein</fullName>
    </recommendedName>
</protein>